<dbReference type="PANTHER" id="PTHR43798:SF33">
    <property type="entry name" value="HYDROLASE, PUTATIVE (AFU_ORTHOLOGUE AFUA_2G14860)-RELATED"/>
    <property type="match status" value="1"/>
</dbReference>
<keyword evidence="2" id="KW-0378">Hydrolase</keyword>
<dbReference type="PANTHER" id="PTHR43798">
    <property type="entry name" value="MONOACYLGLYCEROL LIPASE"/>
    <property type="match status" value="1"/>
</dbReference>
<dbReference type="GO" id="GO:0016787">
    <property type="term" value="F:hydrolase activity"/>
    <property type="evidence" value="ECO:0007669"/>
    <property type="project" value="UniProtKB-KW"/>
</dbReference>
<organism evidence="2 3">
    <name type="scientific">Marinomonas profundi</name>
    <dbReference type="NCBI Taxonomy" id="2726122"/>
    <lineage>
        <taxon>Bacteria</taxon>
        <taxon>Pseudomonadati</taxon>
        <taxon>Pseudomonadota</taxon>
        <taxon>Gammaproteobacteria</taxon>
        <taxon>Oceanospirillales</taxon>
        <taxon>Oceanospirillaceae</taxon>
        <taxon>Marinomonas</taxon>
    </lineage>
</organism>
<comment type="caution">
    <text evidence="2">The sequence shown here is derived from an EMBL/GenBank/DDBJ whole genome shotgun (WGS) entry which is preliminary data.</text>
</comment>
<dbReference type="RefSeq" id="WP_168826145.1">
    <property type="nucleotide sequence ID" value="NZ_CP073013.1"/>
</dbReference>
<dbReference type="Proteomes" id="UP000586067">
    <property type="component" value="Unassembled WGS sequence"/>
</dbReference>
<dbReference type="SUPFAM" id="SSF53474">
    <property type="entry name" value="alpha/beta-Hydrolases"/>
    <property type="match status" value="1"/>
</dbReference>
<evidence type="ECO:0000259" key="1">
    <source>
        <dbReference type="Pfam" id="PF12697"/>
    </source>
</evidence>
<dbReference type="InterPro" id="IPR000073">
    <property type="entry name" value="AB_hydrolase_1"/>
</dbReference>
<evidence type="ECO:0000313" key="2">
    <source>
        <dbReference type="EMBL" id="NLQ18420.1"/>
    </source>
</evidence>
<dbReference type="Pfam" id="PF12697">
    <property type="entry name" value="Abhydrolase_6"/>
    <property type="match status" value="1"/>
</dbReference>
<dbReference type="Gene3D" id="3.40.50.1820">
    <property type="entry name" value="alpha/beta hydrolase"/>
    <property type="match status" value="1"/>
</dbReference>
<gene>
    <name evidence="2" type="ORF">HGG82_12425</name>
</gene>
<accession>A0A847RDV2</accession>
<evidence type="ECO:0000313" key="3">
    <source>
        <dbReference type="Proteomes" id="UP000586067"/>
    </source>
</evidence>
<dbReference type="InterPro" id="IPR050266">
    <property type="entry name" value="AB_hydrolase_sf"/>
</dbReference>
<feature type="domain" description="AB hydrolase-1" evidence="1">
    <location>
        <begin position="31"/>
        <end position="286"/>
    </location>
</feature>
<keyword evidence="3" id="KW-1185">Reference proteome</keyword>
<dbReference type="InterPro" id="IPR029058">
    <property type="entry name" value="AB_hydrolase_fold"/>
</dbReference>
<sequence length="296" mass="33620">MSDIFFLSLPNARIAYRLYENPQAKSDRVCLLLHGAGVAGEITYGPMLPYFTQWRWMLVPDLKGMGDSFHCYSEKGEFHHREEGAVSIDELTDEVDALLAHVKWDDFDLVAYSLGGLVALKLNYQRRLQGKKPVKMALLEPASLDREDLSTLMDVRQKYRHASKLIRDTGDVELGVASFMDGVSPNRRKHPVAEATTQSRLAHRPFGFAYALDAVTDHVARMANEPQLRQSLIEASEQVFLFSGELSHDALRQHYDLLSEQNAAWQHKALSGCDHSLPFQKPRQIANHINKWFETV</sequence>
<dbReference type="EMBL" id="JABAEK010000013">
    <property type="protein sequence ID" value="NLQ18420.1"/>
    <property type="molecule type" value="Genomic_DNA"/>
</dbReference>
<dbReference type="AlphaFoldDB" id="A0A847RDV2"/>
<protein>
    <submittedName>
        <fullName evidence="2">Alpha/beta hydrolase</fullName>
    </submittedName>
</protein>
<proteinExistence type="predicted"/>
<reference evidence="2 3" key="1">
    <citation type="submission" date="2020-04" db="EMBL/GenBank/DDBJ databases">
        <title>Marinomonas sp. M1K-6 isolated from the deep seawater of the Mariana Trench.</title>
        <authorList>
            <person name="Li Y."/>
        </authorList>
    </citation>
    <scope>NUCLEOTIDE SEQUENCE [LARGE SCALE GENOMIC DNA]</scope>
    <source>
        <strain evidence="2 3">M1K-6</strain>
    </source>
</reference>
<dbReference type="GO" id="GO:0016020">
    <property type="term" value="C:membrane"/>
    <property type="evidence" value="ECO:0007669"/>
    <property type="project" value="TreeGrafter"/>
</dbReference>
<name>A0A847RDV2_9GAMM</name>